<name>A0ABS1NL69_9ACTN</name>
<dbReference type="Gene3D" id="3.30.565.10">
    <property type="entry name" value="Histidine kinase-like ATPase, C-terminal domain"/>
    <property type="match status" value="1"/>
</dbReference>
<keyword evidence="3" id="KW-0067">ATP-binding</keyword>
<comment type="caution">
    <text evidence="3">The sequence shown here is derived from an EMBL/GenBank/DDBJ whole genome shotgun (WGS) entry which is preliminary data.</text>
</comment>
<keyword evidence="1" id="KW-0723">Serine/threonine-protein kinase</keyword>
<dbReference type="PANTHER" id="PTHR35526">
    <property type="entry name" value="ANTI-SIGMA-F FACTOR RSBW-RELATED"/>
    <property type="match status" value="1"/>
</dbReference>
<dbReference type="SUPFAM" id="SSF55874">
    <property type="entry name" value="ATPase domain of HSP90 chaperone/DNA topoisomerase II/histidine kinase"/>
    <property type="match status" value="1"/>
</dbReference>
<sequence>MSAAHELTEAVTTVSADLTTGPDAAVRARRVARGFLGKAALSGASEMCDAVELVVSELVTNVVRHTDDRVCRVELTDVGDGLEIAVTDSDPRPPRWRSPDLSGGGGFGWPLVHRLADSVRVSSRPTGKTVHARLTSRLMPA</sequence>
<proteinExistence type="predicted"/>
<dbReference type="Proteomes" id="UP000634229">
    <property type="component" value="Unassembled WGS sequence"/>
</dbReference>
<organism evidence="3 4">
    <name type="scientific">Streptomyces coffeae</name>
    <dbReference type="NCBI Taxonomy" id="621382"/>
    <lineage>
        <taxon>Bacteria</taxon>
        <taxon>Bacillati</taxon>
        <taxon>Actinomycetota</taxon>
        <taxon>Actinomycetes</taxon>
        <taxon>Kitasatosporales</taxon>
        <taxon>Streptomycetaceae</taxon>
        <taxon>Streptomyces</taxon>
    </lineage>
</organism>
<protein>
    <submittedName>
        <fullName evidence="3">ATP-binding protein</fullName>
    </submittedName>
</protein>
<dbReference type="PANTHER" id="PTHR35526:SF3">
    <property type="entry name" value="ANTI-SIGMA-F FACTOR RSBW"/>
    <property type="match status" value="1"/>
</dbReference>
<accession>A0ABS1NL69</accession>
<dbReference type="EMBL" id="JAERRF010000022">
    <property type="protein sequence ID" value="MBL1100847.1"/>
    <property type="molecule type" value="Genomic_DNA"/>
</dbReference>
<evidence type="ECO:0000313" key="4">
    <source>
        <dbReference type="Proteomes" id="UP000634229"/>
    </source>
</evidence>
<keyword evidence="4" id="KW-1185">Reference proteome</keyword>
<dbReference type="GO" id="GO:0005524">
    <property type="term" value="F:ATP binding"/>
    <property type="evidence" value="ECO:0007669"/>
    <property type="project" value="UniProtKB-KW"/>
</dbReference>
<keyword evidence="1" id="KW-0418">Kinase</keyword>
<reference evidence="3 4" key="1">
    <citation type="submission" date="2021-01" db="EMBL/GenBank/DDBJ databases">
        <title>WGS of actinomycetes isolated from Thailand.</title>
        <authorList>
            <person name="Thawai C."/>
        </authorList>
    </citation>
    <scope>NUCLEOTIDE SEQUENCE [LARGE SCALE GENOMIC DNA]</scope>
    <source>
        <strain evidence="3 4">CA1R205</strain>
    </source>
</reference>
<evidence type="ECO:0000256" key="1">
    <source>
        <dbReference type="ARBA" id="ARBA00022527"/>
    </source>
</evidence>
<dbReference type="RefSeq" id="WP_201879728.1">
    <property type="nucleotide sequence ID" value="NZ_JAERRF010000022.1"/>
</dbReference>
<dbReference type="InterPro" id="IPR050267">
    <property type="entry name" value="Anti-sigma-factor_SerPK"/>
</dbReference>
<dbReference type="Pfam" id="PF13581">
    <property type="entry name" value="HATPase_c_2"/>
    <property type="match status" value="1"/>
</dbReference>
<keyword evidence="1" id="KW-0808">Transferase</keyword>
<keyword evidence="3" id="KW-0547">Nucleotide-binding</keyword>
<evidence type="ECO:0000259" key="2">
    <source>
        <dbReference type="Pfam" id="PF13581"/>
    </source>
</evidence>
<dbReference type="CDD" id="cd16936">
    <property type="entry name" value="HATPase_RsbW-like"/>
    <property type="match status" value="1"/>
</dbReference>
<gene>
    <name evidence="3" type="ORF">JK363_30110</name>
</gene>
<dbReference type="InterPro" id="IPR036890">
    <property type="entry name" value="HATPase_C_sf"/>
</dbReference>
<evidence type="ECO:0000313" key="3">
    <source>
        <dbReference type="EMBL" id="MBL1100847.1"/>
    </source>
</evidence>
<dbReference type="InterPro" id="IPR003594">
    <property type="entry name" value="HATPase_dom"/>
</dbReference>
<feature type="domain" description="Histidine kinase/HSP90-like ATPase" evidence="2">
    <location>
        <begin position="22"/>
        <end position="133"/>
    </location>
</feature>